<feature type="region of interest" description="Disordered" evidence="1">
    <location>
        <begin position="1"/>
        <end position="34"/>
    </location>
</feature>
<reference evidence="2" key="1">
    <citation type="journal article" date="2021" name="PeerJ">
        <title>Extensive microbial diversity within the chicken gut microbiome revealed by metagenomics and culture.</title>
        <authorList>
            <person name="Gilroy R."/>
            <person name="Ravi A."/>
            <person name="Getino M."/>
            <person name="Pursley I."/>
            <person name="Horton D.L."/>
            <person name="Alikhan N.F."/>
            <person name="Baker D."/>
            <person name="Gharbi K."/>
            <person name="Hall N."/>
            <person name="Watson M."/>
            <person name="Adriaenssens E.M."/>
            <person name="Foster-Nyarko E."/>
            <person name="Jarju S."/>
            <person name="Secka A."/>
            <person name="Antonio M."/>
            <person name="Oren A."/>
            <person name="Chaudhuri R.R."/>
            <person name="La Ragione R."/>
            <person name="Hildebrand F."/>
            <person name="Pallen M.J."/>
        </authorList>
    </citation>
    <scope>NUCLEOTIDE SEQUENCE</scope>
    <source>
        <strain evidence="2">CHK198-12963</strain>
    </source>
</reference>
<evidence type="ECO:0000313" key="3">
    <source>
        <dbReference type="Proteomes" id="UP000823863"/>
    </source>
</evidence>
<evidence type="ECO:0000313" key="2">
    <source>
        <dbReference type="EMBL" id="HJC66718.1"/>
    </source>
</evidence>
<organism evidence="2 3">
    <name type="scientific">Candidatus Enterocloster excrementigallinarum</name>
    <dbReference type="NCBI Taxonomy" id="2838558"/>
    <lineage>
        <taxon>Bacteria</taxon>
        <taxon>Bacillati</taxon>
        <taxon>Bacillota</taxon>
        <taxon>Clostridia</taxon>
        <taxon>Lachnospirales</taxon>
        <taxon>Lachnospiraceae</taxon>
        <taxon>Enterocloster</taxon>
    </lineage>
</organism>
<dbReference type="Proteomes" id="UP000823863">
    <property type="component" value="Unassembled WGS sequence"/>
</dbReference>
<accession>A0A9D2TFC1</accession>
<sequence length="449" mass="51958">MKWFWRKGEQKRQAPEKQEKMAAPQHKQETHSRDWQERMALWEQERLKREGWLKEHPAQEAQFFYLRDMLSLDVLSFYNPSNGRYGGMDEDKNKTGGVWMRTPPVYDLEQVTRLYQRLRDAGDDLGPEELRYAPDEVRRTVEKLGRHRRLYLRLCSERQLTALGVRKDAFLNQCRKEDIHLFLQRSRNVIQSLTDSMDYEIHVEKTERDPLTGKETGGEITLCPAKEPEEVKGARGDSEGREKHIDEEIRQMFRANEERLRQKLFALAQTLEPDSRLRLERAVDAFFCRMFWGVRPQYVKELNVDDVFPVRDCFAVSAEADLNDVLDTWQEIRAAANLSPEIAWYFRELDYHGGAPAFLLDDASQLERSTGGKSALIRRCQEYGASFMLNLGDGYYQSLPDGSFYKLAVGETEPGSADDAATYGKLDWMKIGPLPAAPPIDQGSRGCSI</sequence>
<gene>
    <name evidence="2" type="ORF">H9931_08370</name>
</gene>
<reference evidence="2" key="2">
    <citation type="submission" date="2021-04" db="EMBL/GenBank/DDBJ databases">
        <authorList>
            <person name="Gilroy R."/>
        </authorList>
    </citation>
    <scope>NUCLEOTIDE SEQUENCE</scope>
    <source>
        <strain evidence="2">CHK198-12963</strain>
    </source>
</reference>
<dbReference type="EMBL" id="DWWB01000047">
    <property type="protein sequence ID" value="HJC66718.1"/>
    <property type="molecule type" value="Genomic_DNA"/>
</dbReference>
<name>A0A9D2TFC1_9FIRM</name>
<evidence type="ECO:0000256" key="1">
    <source>
        <dbReference type="SAM" id="MobiDB-lite"/>
    </source>
</evidence>
<comment type="caution">
    <text evidence="2">The sequence shown here is derived from an EMBL/GenBank/DDBJ whole genome shotgun (WGS) entry which is preliminary data.</text>
</comment>
<proteinExistence type="predicted"/>
<protein>
    <submittedName>
        <fullName evidence="2">Uncharacterized protein</fullName>
    </submittedName>
</protein>
<dbReference type="AlphaFoldDB" id="A0A9D2TFC1"/>